<dbReference type="Proteomes" id="UP000887564">
    <property type="component" value="Unplaced"/>
</dbReference>
<organism evidence="2 3">
    <name type="scientific">Parascaris equorum</name>
    <name type="common">Equine roundworm</name>
    <dbReference type="NCBI Taxonomy" id="6256"/>
    <lineage>
        <taxon>Eukaryota</taxon>
        <taxon>Metazoa</taxon>
        <taxon>Ecdysozoa</taxon>
        <taxon>Nematoda</taxon>
        <taxon>Chromadorea</taxon>
        <taxon>Rhabditida</taxon>
        <taxon>Spirurina</taxon>
        <taxon>Ascaridomorpha</taxon>
        <taxon>Ascaridoidea</taxon>
        <taxon>Ascarididae</taxon>
        <taxon>Parascaris</taxon>
    </lineage>
</organism>
<feature type="coiled-coil region" evidence="1">
    <location>
        <begin position="5"/>
        <end position="75"/>
    </location>
</feature>
<sequence length="76" mass="8963">MRRQEEAVERKLAEKDVELMKLMEERKMSKKYEAGEAEQRIALMSEKLIAKQTDIERLEGEKRALALRLERSEVSV</sequence>
<keyword evidence="2" id="KW-1185">Reference proteome</keyword>
<dbReference type="AlphaFoldDB" id="A0A914RQM8"/>
<proteinExistence type="predicted"/>
<evidence type="ECO:0000256" key="1">
    <source>
        <dbReference type="SAM" id="Coils"/>
    </source>
</evidence>
<evidence type="ECO:0000313" key="3">
    <source>
        <dbReference type="WBParaSite" id="PEQ_0000865301-mRNA-1"/>
    </source>
</evidence>
<evidence type="ECO:0000313" key="2">
    <source>
        <dbReference type="Proteomes" id="UP000887564"/>
    </source>
</evidence>
<accession>A0A914RQM8</accession>
<protein>
    <submittedName>
        <fullName evidence="3">Uncharacterized protein</fullName>
    </submittedName>
</protein>
<reference evidence="3" key="1">
    <citation type="submission" date="2022-11" db="UniProtKB">
        <authorList>
            <consortium name="WormBaseParasite"/>
        </authorList>
    </citation>
    <scope>IDENTIFICATION</scope>
</reference>
<dbReference type="WBParaSite" id="PEQ_0000865301-mRNA-1">
    <property type="protein sequence ID" value="PEQ_0000865301-mRNA-1"/>
    <property type="gene ID" value="PEQ_0000865301"/>
</dbReference>
<name>A0A914RQM8_PAREQ</name>
<keyword evidence="1" id="KW-0175">Coiled coil</keyword>